<name>A0ABX2IE60_9RHOO</name>
<protein>
    <submittedName>
        <fullName evidence="1">Uncharacterized protein</fullName>
    </submittedName>
</protein>
<organism evidence="1 2">
    <name type="scientific">Uliginosibacterium aquaticum</name>
    <dbReference type="NCBI Taxonomy" id="2731212"/>
    <lineage>
        <taxon>Bacteria</taxon>
        <taxon>Pseudomonadati</taxon>
        <taxon>Pseudomonadota</taxon>
        <taxon>Betaproteobacteria</taxon>
        <taxon>Rhodocyclales</taxon>
        <taxon>Zoogloeaceae</taxon>
        <taxon>Uliginosibacterium</taxon>
    </lineage>
</organism>
<evidence type="ECO:0000313" key="1">
    <source>
        <dbReference type="EMBL" id="NSL54846.1"/>
    </source>
</evidence>
<reference evidence="1 2" key="1">
    <citation type="submission" date="2020-06" db="EMBL/GenBank/DDBJ databases">
        <title>Draft genome of Uliginosibacterium sp. IMCC34675.</title>
        <authorList>
            <person name="Song J."/>
        </authorList>
    </citation>
    <scope>NUCLEOTIDE SEQUENCE [LARGE SCALE GENOMIC DNA]</scope>
    <source>
        <strain evidence="1 2">IMCC34675</strain>
    </source>
</reference>
<gene>
    <name evidence="1" type="ORF">HJ583_007400</name>
</gene>
<dbReference type="EMBL" id="JABCSC020000002">
    <property type="protein sequence ID" value="NSL54846.1"/>
    <property type="molecule type" value="Genomic_DNA"/>
</dbReference>
<accession>A0ABX2IE60</accession>
<dbReference type="Proteomes" id="UP000778523">
    <property type="component" value="Unassembled WGS sequence"/>
</dbReference>
<keyword evidence="2" id="KW-1185">Reference proteome</keyword>
<comment type="caution">
    <text evidence="1">The sequence shown here is derived from an EMBL/GenBank/DDBJ whole genome shotgun (WGS) entry which is preliminary data.</text>
</comment>
<proteinExistence type="predicted"/>
<sequence>MNVRQLLALLQTYPPEASVLLEGDAGYSPLGGLSLQANEGGLPDEVILHPDMTPD</sequence>
<evidence type="ECO:0000313" key="2">
    <source>
        <dbReference type="Proteomes" id="UP000778523"/>
    </source>
</evidence>
<dbReference type="RefSeq" id="WP_170021367.1">
    <property type="nucleotide sequence ID" value="NZ_JABCSC020000002.1"/>
</dbReference>